<proteinExistence type="predicted"/>
<dbReference type="Gene3D" id="3.40.50.1820">
    <property type="entry name" value="alpha/beta hydrolase"/>
    <property type="match status" value="1"/>
</dbReference>
<protein>
    <recommendedName>
        <fullName evidence="1">Xaa-Pro dipeptidyl-peptidase-like domain-containing protein</fullName>
    </recommendedName>
</protein>
<dbReference type="Proteomes" id="UP000006727">
    <property type="component" value="Chromosome 25"/>
</dbReference>
<reference evidence="2" key="3">
    <citation type="submission" date="2020-12" db="UniProtKB">
        <authorList>
            <consortium name="EnsemblPlants"/>
        </authorList>
    </citation>
    <scope>IDENTIFICATION</scope>
</reference>
<sequence length="217" mass="23498">MQLETTSGVSLSVRIFKPTSNVVEKPVVMVLVHQYSKMGGCQELMRGMAYRLAAKGFTTITFDLRGVGGSTGKPTLTGTAEVQDVVAVCRWVSQHFLARSIVLIGSSAGAPIAGAAIETLKEVVGYVSLGYPFGILSSVLFGRHNKVCLQSQKPKLFVMGTNDGFTSVEQLESKLKTAAGRVEKRLVQGAGHFEMEGPQYDDQMVEYIITFAESLQR</sequence>
<dbReference type="Pfam" id="PF02129">
    <property type="entry name" value="Peptidase_S15"/>
    <property type="match status" value="1"/>
</dbReference>
<dbReference type="PANTHER" id="PTHR42103">
    <property type="entry name" value="ALPHA/BETA-HYDROLASES SUPERFAMILY PROTEIN"/>
    <property type="match status" value="1"/>
</dbReference>
<dbReference type="EMBL" id="ABEU02000025">
    <property type="status" value="NOT_ANNOTATED_CDS"/>
    <property type="molecule type" value="Genomic_DNA"/>
</dbReference>
<evidence type="ECO:0000313" key="2">
    <source>
        <dbReference type="EnsemblPlants" id="Pp3c25_340V3.2"/>
    </source>
</evidence>
<dbReference type="AlphaFoldDB" id="A0A7I4CU39"/>
<evidence type="ECO:0000259" key="1">
    <source>
        <dbReference type="Pfam" id="PF02129"/>
    </source>
</evidence>
<name>A0A7I4CU39_PHYPA</name>
<reference evidence="2 3" key="2">
    <citation type="journal article" date="2018" name="Plant J.">
        <title>The Physcomitrella patens chromosome-scale assembly reveals moss genome structure and evolution.</title>
        <authorList>
            <person name="Lang D."/>
            <person name="Ullrich K.K."/>
            <person name="Murat F."/>
            <person name="Fuchs J."/>
            <person name="Jenkins J."/>
            <person name="Haas F.B."/>
            <person name="Piednoel M."/>
            <person name="Gundlach H."/>
            <person name="Van Bel M."/>
            <person name="Meyberg R."/>
            <person name="Vives C."/>
            <person name="Morata J."/>
            <person name="Symeonidi A."/>
            <person name="Hiss M."/>
            <person name="Muchero W."/>
            <person name="Kamisugi Y."/>
            <person name="Saleh O."/>
            <person name="Blanc G."/>
            <person name="Decker E.L."/>
            <person name="van Gessel N."/>
            <person name="Grimwood J."/>
            <person name="Hayes R.D."/>
            <person name="Graham S.W."/>
            <person name="Gunter L.E."/>
            <person name="McDaniel S.F."/>
            <person name="Hoernstein S.N.W."/>
            <person name="Larsson A."/>
            <person name="Li F.W."/>
            <person name="Perroud P.F."/>
            <person name="Phillips J."/>
            <person name="Ranjan P."/>
            <person name="Rokshar D.S."/>
            <person name="Rothfels C.J."/>
            <person name="Schneider L."/>
            <person name="Shu S."/>
            <person name="Stevenson D.W."/>
            <person name="Thummler F."/>
            <person name="Tillich M."/>
            <person name="Villarreal Aguilar J.C."/>
            <person name="Widiez T."/>
            <person name="Wong G.K."/>
            <person name="Wymore A."/>
            <person name="Zhang Y."/>
            <person name="Zimmer A.D."/>
            <person name="Quatrano R.S."/>
            <person name="Mayer K.F.X."/>
            <person name="Goodstein D."/>
            <person name="Casacuberta J.M."/>
            <person name="Vandepoele K."/>
            <person name="Reski R."/>
            <person name="Cuming A.C."/>
            <person name="Tuskan G.A."/>
            <person name="Maumus F."/>
            <person name="Salse J."/>
            <person name="Schmutz J."/>
            <person name="Rensing S.A."/>
        </authorList>
    </citation>
    <scope>NUCLEOTIDE SEQUENCE [LARGE SCALE GENOMIC DNA]</scope>
    <source>
        <strain evidence="2 3">cv. Gransden 2004</strain>
    </source>
</reference>
<dbReference type="EnsemblPlants" id="Pp3c25_340V3.2">
    <property type="protein sequence ID" value="Pp3c25_340V3.2"/>
    <property type="gene ID" value="Pp3c25_340"/>
</dbReference>
<organism evidence="2 3">
    <name type="scientific">Physcomitrium patens</name>
    <name type="common">Spreading-leaved earth moss</name>
    <name type="synonym">Physcomitrella patens</name>
    <dbReference type="NCBI Taxonomy" id="3218"/>
    <lineage>
        <taxon>Eukaryota</taxon>
        <taxon>Viridiplantae</taxon>
        <taxon>Streptophyta</taxon>
        <taxon>Embryophyta</taxon>
        <taxon>Bryophyta</taxon>
        <taxon>Bryophytina</taxon>
        <taxon>Bryopsida</taxon>
        <taxon>Funariidae</taxon>
        <taxon>Funariales</taxon>
        <taxon>Funariaceae</taxon>
        <taxon>Physcomitrium</taxon>
    </lineage>
</organism>
<reference evidence="2 3" key="1">
    <citation type="journal article" date="2008" name="Science">
        <title>The Physcomitrella genome reveals evolutionary insights into the conquest of land by plants.</title>
        <authorList>
            <person name="Rensing S."/>
            <person name="Lang D."/>
            <person name="Zimmer A."/>
            <person name="Terry A."/>
            <person name="Salamov A."/>
            <person name="Shapiro H."/>
            <person name="Nishiyama T."/>
            <person name="Perroud P.-F."/>
            <person name="Lindquist E."/>
            <person name="Kamisugi Y."/>
            <person name="Tanahashi T."/>
            <person name="Sakakibara K."/>
            <person name="Fujita T."/>
            <person name="Oishi K."/>
            <person name="Shin-I T."/>
            <person name="Kuroki Y."/>
            <person name="Toyoda A."/>
            <person name="Suzuki Y."/>
            <person name="Hashimoto A."/>
            <person name="Yamaguchi K."/>
            <person name="Sugano A."/>
            <person name="Kohara Y."/>
            <person name="Fujiyama A."/>
            <person name="Anterola A."/>
            <person name="Aoki S."/>
            <person name="Ashton N."/>
            <person name="Barbazuk W.B."/>
            <person name="Barker E."/>
            <person name="Bennetzen J."/>
            <person name="Bezanilla M."/>
            <person name="Blankenship R."/>
            <person name="Cho S.H."/>
            <person name="Dutcher S."/>
            <person name="Estelle M."/>
            <person name="Fawcett J.A."/>
            <person name="Gundlach H."/>
            <person name="Hanada K."/>
            <person name="Heyl A."/>
            <person name="Hicks K.A."/>
            <person name="Hugh J."/>
            <person name="Lohr M."/>
            <person name="Mayer K."/>
            <person name="Melkozernov A."/>
            <person name="Murata T."/>
            <person name="Nelson D."/>
            <person name="Pils B."/>
            <person name="Prigge M."/>
            <person name="Reiss B."/>
            <person name="Renner T."/>
            <person name="Rombauts S."/>
            <person name="Rushton P."/>
            <person name="Sanderfoot A."/>
            <person name="Schween G."/>
            <person name="Shiu S.-H."/>
            <person name="Stueber K."/>
            <person name="Theodoulou F.L."/>
            <person name="Tu H."/>
            <person name="Van de Peer Y."/>
            <person name="Verrier P.J."/>
            <person name="Waters E."/>
            <person name="Wood A."/>
            <person name="Yang L."/>
            <person name="Cove D."/>
            <person name="Cuming A."/>
            <person name="Hasebe M."/>
            <person name="Lucas S."/>
            <person name="Mishler D.B."/>
            <person name="Reski R."/>
            <person name="Grigoriev I."/>
            <person name="Quatrano R.S."/>
            <person name="Boore J.L."/>
        </authorList>
    </citation>
    <scope>NUCLEOTIDE SEQUENCE [LARGE SCALE GENOMIC DNA]</scope>
    <source>
        <strain evidence="2 3">cv. Gransden 2004</strain>
    </source>
</reference>
<dbReference type="Gramene" id="Pp3c25_340V3.2">
    <property type="protein sequence ID" value="Pp3c25_340V3.2"/>
    <property type="gene ID" value="Pp3c25_340"/>
</dbReference>
<gene>
    <name evidence="2" type="primary">LOC112277369</name>
</gene>
<feature type="domain" description="Xaa-Pro dipeptidyl-peptidase-like" evidence="1">
    <location>
        <begin position="8"/>
        <end position="117"/>
    </location>
</feature>
<dbReference type="InterPro" id="IPR029058">
    <property type="entry name" value="AB_hydrolase_fold"/>
</dbReference>
<dbReference type="SUPFAM" id="SSF53474">
    <property type="entry name" value="alpha/beta-Hydrolases"/>
    <property type="match status" value="1"/>
</dbReference>
<keyword evidence="3" id="KW-1185">Reference proteome</keyword>
<evidence type="ECO:0000313" key="3">
    <source>
        <dbReference type="Proteomes" id="UP000006727"/>
    </source>
</evidence>
<dbReference type="InterPro" id="IPR000383">
    <property type="entry name" value="Xaa-Pro-like_dom"/>
</dbReference>
<dbReference type="PANTHER" id="PTHR42103:SF2">
    <property type="entry name" value="AB HYDROLASE-1 DOMAIN-CONTAINING PROTEIN"/>
    <property type="match status" value="1"/>
</dbReference>
<dbReference type="GO" id="GO:0016787">
    <property type="term" value="F:hydrolase activity"/>
    <property type="evidence" value="ECO:0007669"/>
    <property type="project" value="InterPro"/>
</dbReference>
<accession>A0A7I4CU39</accession>